<accession>A0A218V197</accession>
<feature type="compositionally biased region" description="Low complexity" evidence="1">
    <location>
        <begin position="87"/>
        <end position="104"/>
    </location>
</feature>
<gene>
    <name evidence="2" type="ORF">RLOC_00002613</name>
</gene>
<dbReference type="EMBL" id="MUZQ01000071">
    <property type="protein sequence ID" value="OWK59805.1"/>
    <property type="molecule type" value="Genomic_DNA"/>
</dbReference>
<evidence type="ECO:0000313" key="3">
    <source>
        <dbReference type="Proteomes" id="UP000197619"/>
    </source>
</evidence>
<sequence length="104" mass="10612">MRPRVSPASATTTPTPATTPQAPAWTARRTRRGSTVSSARRVSIGAPILPTAASTAPAPLWHPLAPATYCLARVSRGVTSASQGTLASTATSVTRATTTRTASV</sequence>
<name>A0A218V197_9PASE</name>
<proteinExistence type="predicted"/>
<dbReference type="Proteomes" id="UP000197619">
    <property type="component" value="Unassembled WGS sequence"/>
</dbReference>
<feature type="region of interest" description="Disordered" evidence="1">
    <location>
        <begin position="80"/>
        <end position="104"/>
    </location>
</feature>
<feature type="region of interest" description="Disordered" evidence="1">
    <location>
        <begin position="1"/>
        <end position="45"/>
    </location>
</feature>
<comment type="caution">
    <text evidence="2">The sequence shown here is derived from an EMBL/GenBank/DDBJ whole genome shotgun (WGS) entry which is preliminary data.</text>
</comment>
<dbReference type="AlphaFoldDB" id="A0A218V197"/>
<organism evidence="2 3">
    <name type="scientific">Lonchura striata</name>
    <name type="common">white-rumped munia</name>
    <dbReference type="NCBI Taxonomy" id="40157"/>
    <lineage>
        <taxon>Eukaryota</taxon>
        <taxon>Metazoa</taxon>
        <taxon>Chordata</taxon>
        <taxon>Craniata</taxon>
        <taxon>Vertebrata</taxon>
        <taxon>Euteleostomi</taxon>
        <taxon>Archelosauria</taxon>
        <taxon>Archosauria</taxon>
        <taxon>Dinosauria</taxon>
        <taxon>Saurischia</taxon>
        <taxon>Theropoda</taxon>
        <taxon>Coelurosauria</taxon>
        <taxon>Aves</taxon>
        <taxon>Neognathae</taxon>
        <taxon>Neoaves</taxon>
        <taxon>Telluraves</taxon>
        <taxon>Australaves</taxon>
        <taxon>Passeriformes</taxon>
        <taxon>Passeroidea</taxon>
        <taxon>Estrildidae</taxon>
        <taxon>Estrildinae</taxon>
        <taxon>Lonchura</taxon>
    </lineage>
</organism>
<reference evidence="2 3" key="1">
    <citation type="submission" date="2017-05" db="EMBL/GenBank/DDBJ databases">
        <title>Genome of assembly of the Bengalese finch, Lonchura striata domestica.</title>
        <authorList>
            <person name="Colquitt B.M."/>
            <person name="Brainard M.S."/>
        </authorList>
    </citation>
    <scope>NUCLEOTIDE SEQUENCE [LARGE SCALE GENOMIC DNA]</scope>
    <source>
        <strain evidence="2">White83orange57</strain>
    </source>
</reference>
<feature type="compositionally biased region" description="Low complexity" evidence="1">
    <location>
        <begin position="1"/>
        <end position="27"/>
    </location>
</feature>
<evidence type="ECO:0000256" key="1">
    <source>
        <dbReference type="SAM" id="MobiDB-lite"/>
    </source>
</evidence>
<protein>
    <submittedName>
        <fullName evidence="2">Uncharacterized protein</fullName>
    </submittedName>
</protein>
<evidence type="ECO:0000313" key="2">
    <source>
        <dbReference type="EMBL" id="OWK59805.1"/>
    </source>
</evidence>
<keyword evidence="3" id="KW-1185">Reference proteome</keyword>